<dbReference type="EMBL" id="BAABHX010000002">
    <property type="protein sequence ID" value="GAA5088879.1"/>
    <property type="molecule type" value="Genomic_DNA"/>
</dbReference>
<name>A0ABP9M5Q0_9FLAO</name>
<evidence type="ECO:0000313" key="2">
    <source>
        <dbReference type="Proteomes" id="UP001500353"/>
    </source>
</evidence>
<accession>A0ABP9M5Q0</accession>
<comment type="caution">
    <text evidence="1">The sequence shown here is derived from an EMBL/GenBank/DDBJ whole genome shotgun (WGS) entry which is preliminary data.</text>
</comment>
<dbReference type="Proteomes" id="UP001500353">
    <property type="component" value="Unassembled WGS sequence"/>
</dbReference>
<reference evidence="2" key="1">
    <citation type="journal article" date="2019" name="Int. J. Syst. Evol. Microbiol.">
        <title>The Global Catalogue of Microorganisms (GCM) 10K type strain sequencing project: providing services to taxonomists for standard genome sequencing and annotation.</title>
        <authorList>
            <consortium name="The Broad Institute Genomics Platform"/>
            <consortium name="The Broad Institute Genome Sequencing Center for Infectious Disease"/>
            <person name="Wu L."/>
            <person name="Ma J."/>
        </authorList>
    </citation>
    <scope>NUCLEOTIDE SEQUENCE [LARGE SCALE GENOMIC DNA]</scope>
    <source>
        <strain evidence="2">JCM 18019</strain>
    </source>
</reference>
<evidence type="ECO:0008006" key="3">
    <source>
        <dbReference type="Google" id="ProtNLM"/>
    </source>
</evidence>
<organism evidence="1 2">
    <name type="scientific">Chryseobacterium ginsengisoli</name>
    <dbReference type="NCBI Taxonomy" id="363853"/>
    <lineage>
        <taxon>Bacteria</taxon>
        <taxon>Pseudomonadati</taxon>
        <taxon>Bacteroidota</taxon>
        <taxon>Flavobacteriia</taxon>
        <taxon>Flavobacteriales</taxon>
        <taxon>Weeksellaceae</taxon>
        <taxon>Chryseobacterium group</taxon>
        <taxon>Chryseobacterium</taxon>
    </lineage>
</organism>
<protein>
    <recommendedName>
        <fullName evidence="3">Peptidylprolyl isomerase</fullName>
    </recommendedName>
</protein>
<keyword evidence="2" id="KW-1185">Reference proteome</keyword>
<evidence type="ECO:0000313" key="1">
    <source>
        <dbReference type="EMBL" id="GAA5088879.1"/>
    </source>
</evidence>
<sequence>MQFFLSQKKTGIKADNKKNASVETNTKSSLSLSKEEINLYNGKFLKFISALKISDRNAMDALLSESAKKKITETVYKKLSTDIDTSKTFEIINAVYKPFIDGSSFPMIQYKYSDDKSAEPKEVITAVFEKDGKILGIKPYKVIK</sequence>
<proteinExistence type="predicted"/>
<gene>
    <name evidence="1" type="ORF">GCM10023210_12990</name>
</gene>